<evidence type="ECO:0000313" key="1">
    <source>
        <dbReference type="EMBL" id="ETD72669.1"/>
    </source>
</evidence>
<evidence type="ECO:0000313" key="2">
    <source>
        <dbReference type="Proteomes" id="UP000018766"/>
    </source>
</evidence>
<name>V8G808_9BURK</name>
<accession>V8G808</accession>
<keyword evidence="2" id="KW-1185">Reference proteome</keyword>
<dbReference type="Gene3D" id="1.20.1590.10">
    <property type="entry name" value="YP_001051499.1 domain like"/>
    <property type="match status" value="1"/>
</dbReference>
<sequence length="191" mass="22628">MWNLVMIEKKANENLVKDALNSLSFKQQKNFGFFCMDRIQKLYEDVDSRIKIQDMSEDLENGKAFVLFRFIYDRLKKEDAITLKDLENLRRKSNSLILDTDNVFDSTTENILAKIVSECLYTFLSFLINHKVDDVFDCARLIIDIINAQISDYFFTNIDEDDEKCESFLRSLFEIEYRIQLSAIKFNYRGE</sequence>
<protein>
    <submittedName>
        <fullName evidence="1">Uncharacterized protein</fullName>
    </submittedName>
</protein>
<proteinExistence type="predicted"/>
<dbReference type="InterPro" id="IPR023381">
    <property type="entry name" value="YP001051499.1-like_dom_sf"/>
</dbReference>
<reference evidence="1 2" key="1">
    <citation type="submission" date="2013-11" db="EMBL/GenBank/DDBJ databases">
        <title>Genomic analysis of Pelistega sp. HM-7.</title>
        <authorList>
            <person name="Kumbhare S.V."/>
            <person name="Shetty S.A."/>
            <person name="Sharma O."/>
            <person name="Dhotre D.P."/>
        </authorList>
    </citation>
    <scope>NUCLEOTIDE SEQUENCE [LARGE SCALE GENOMIC DNA]</scope>
    <source>
        <strain evidence="1 2">HM-7</strain>
    </source>
</reference>
<organism evidence="1 2">
    <name type="scientific">Pelistega indica</name>
    <dbReference type="NCBI Taxonomy" id="1414851"/>
    <lineage>
        <taxon>Bacteria</taxon>
        <taxon>Pseudomonadati</taxon>
        <taxon>Pseudomonadota</taxon>
        <taxon>Betaproteobacteria</taxon>
        <taxon>Burkholderiales</taxon>
        <taxon>Alcaligenaceae</taxon>
        <taxon>Pelistega</taxon>
    </lineage>
</organism>
<gene>
    <name evidence="1" type="ORF">V757_02875</name>
</gene>
<dbReference type="AlphaFoldDB" id="V8G808"/>
<comment type="caution">
    <text evidence="1">The sequence shown here is derived from an EMBL/GenBank/DDBJ whole genome shotgun (WGS) entry which is preliminary data.</text>
</comment>
<dbReference type="EMBL" id="AYSV01000040">
    <property type="protein sequence ID" value="ETD72669.1"/>
    <property type="molecule type" value="Genomic_DNA"/>
</dbReference>
<dbReference type="Proteomes" id="UP000018766">
    <property type="component" value="Unassembled WGS sequence"/>
</dbReference>